<accession>A0A317Y3M7</accession>
<dbReference type="EMBL" id="NCVQ01000001">
    <property type="protein sequence ID" value="PWZ53239.1"/>
    <property type="molecule type" value="Genomic_DNA"/>
</dbReference>
<gene>
    <name evidence="1" type="ORF">Zm00014a_016126</name>
</gene>
<comment type="caution">
    <text evidence="1">The sequence shown here is derived from an EMBL/GenBank/DDBJ whole genome shotgun (WGS) entry which is preliminary data.</text>
</comment>
<sequence>MRLLAPLFVLPYVQ</sequence>
<evidence type="ECO:0000313" key="1">
    <source>
        <dbReference type="EMBL" id="PWZ53239.1"/>
    </source>
</evidence>
<protein>
    <submittedName>
        <fullName evidence="1">Uncharacterized protein</fullName>
    </submittedName>
</protein>
<name>A0A317Y3M7_MAIZE</name>
<dbReference type="Proteomes" id="UP000251960">
    <property type="component" value="Chromosome 1"/>
</dbReference>
<organism evidence="1">
    <name type="scientific">Zea mays</name>
    <name type="common">Maize</name>
    <dbReference type="NCBI Taxonomy" id="4577"/>
    <lineage>
        <taxon>Eukaryota</taxon>
        <taxon>Viridiplantae</taxon>
        <taxon>Streptophyta</taxon>
        <taxon>Embryophyta</taxon>
        <taxon>Tracheophyta</taxon>
        <taxon>Spermatophyta</taxon>
        <taxon>Magnoliopsida</taxon>
        <taxon>Liliopsida</taxon>
        <taxon>Poales</taxon>
        <taxon>Poaceae</taxon>
        <taxon>PACMAD clade</taxon>
        <taxon>Panicoideae</taxon>
        <taxon>Andropogonodae</taxon>
        <taxon>Andropogoneae</taxon>
        <taxon>Tripsacinae</taxon>
        <taxon>Zea</taxon>
    </lineage>
</organism>
<proteinExistence type="predicted"/>
<reference evidence="1" key="1">
    <citation type="journal article" date="2018" name="Nat. Genet.">
        <title>Extensive intraspecific gene order and gene structural variations between Mo17 and other maize genomes.</title>
        <authorList>
            <person name="Sun S."/>
            <person name="Zhou Y."/>
            <person name="Chen J."/>
            <person name="Shi J."/>
            <person name="Zhao H."/>
            <person name="Zhao H."/>
            <person name="Song W."/>
            <person name="Zhang M."/>
            <person name="Cui Y."/>
            <person name="Dong X."/>
            <person name="Liu H."/>
            <person name="Ma X."/>
            <person name="Jiao Y."/>
            <person name="Wang B."/>
            <person name="Wei X."/>
            <person name="Stein J.C."/>
            <person name="Glaubitz J.C."/>
            <person name="Lu F."/>
            <person name="Yu G."/>
            <person name="Liang C."/>
            <person name="Fengler K."/>
            <person name="Li B."/>
            <person name="Rafalski A."/>
            <person name="Schnable P.S."/>
            <person name="Ware D.H."/>
            <person name="Buckler E.S."/>
            <person name="Lai J."/>
        </authorList>
    </citation>
    <scope>NUCLEOTIDE SEQUENCE [LARGE SCALE GENOMIC DNA]</scope>
    <source>
        <tissue evidence="1">Seedling</tissue>
    </source>
</reference>